<organism evidence="14 15">
    <name type="scientific">Arcicella lustrica</name>
    <dbReference type="NCBI Taxonomy" id="2984196"/>
    <lineage>
        <taxon>Bacteria</taxon>
        <taxon>Pseudomonadati</taxon>
        <taxon>Bacteroidota</taxon>
        <taxon>Cytophagia</taxon>
        <taxon>Cytophagales</taxon>
        <taxon>Flectobacillaceae</taxon>
        <taxon>Arcicella</taxon>
    </lineage>
</organism>
<evidence type="ECO:0000256" key="4">
    <source>
        <dbReference type="ARBA" id="ARBA00022692"/>
    </source>
</evidence>
<evidence type="ECO:0000256" key="10">
    <source>
        <dbReference type="PROSITE-ProRule" id="PRU01360"/>
    </source>
</evidence>
<dbReference type="EMBL" id="JAYGIM010000003">
    <property type="protein sequence ID" value="MEA5426002.1"/>
    <property type="molecule type" value="Genomic_DNA"/>
</dbReference>
<comment type="subcellular location">
    <subcellularLocation>
        <location evidence="1 10">Cell outer membrane</location>
        <topology evidence="1 10">Multi-pass membrane protein</topology>
    </subcellularLocation>
</comment>
<keyword evidence="7 10" id="KW-0472">Membrane</keyword>
<dbReference type="PANTHER" id="PTHR30069">
    <property type="entry name" value="TONB-DEPENDENT OUTER MEMBRANE RECEPTOR"/>
    <property type="match status" value="1"/>
</dbReference>
<feature type="domain" description="TonB-dependent receptor-like beta-barrel" evidence="12">
    <location>
        <begin position="343"/>
        <end position="844"/>
    </location>
</feature>
<evidence type="ECO:0000256" key="9">
    <source>
        <dbReference type="ARBA" id="ARBA00023237"/>
    </source>
</evidence>
<name>A0ABU5SFM1_9BACT</name>
<keyword evidence="5" id="KW-0732">Signal</keyword>
<dbReference type="InterPro" id="IPR012910">
    <property type="entry name" value="Plug_dom"/>
</dbReference>
<evidence type="ECO:0000256" key="3">
    <source>
        <dbReference type="ARBA" id="ARBA00022452"/>
    </source>
</evidence>
<evidence type="ECO:0000256" key="6">
    <source>
        <dbReference type="ARBA" id="ARBA00023077"/>
    </source>
</evidence>
<keyword evidence="2 10" id="KW-0813">Transport</keyword>
<dbReference type="PANTHER" id="PTHR30069:SF29">
    <property type="entry name" value="HEMOGLOBIN AND HEMOGLOBIN-HAPTOGLOBIN-BINDING PROTEIN 1-RELATED"/>
    <property type="match status" value="1"/>
</dbReference>
<gene>
    <name evidence="14" type="ORF">VB798_05410</name>
</gene>
<dbReference type="SUPFAM" id="SSF56935">
    <property type="entry name" value="Porins"/>
    <property type="match status" value="1"/>
</dbReference>
<sequence>MKKYILFYLSLYFNKYNVLKITNTSLLVCILLFNLKAQKKIQQIVYKDTVRQLSEVVVTASRMPENVLKSPISIALLDNRAIQNSAAPSFYDAIENIKGVQLLTPSLGFKVYNTRGFANPTNVRFVQLVDGVDNQAPHIGSPIAGALAPTDLDVDHVEILHGAASALYGMNALNGLVNIFSKNPFEHQGLSFQQKTGANHFNDNNASVHLFSESNIRWAKAFNNTFATKINFEYLTGYDWISDNNTDLNPNGNATLNLFGTDNPAYDGINAYGNESSNRRNLTLGGKRYSVARTGYLEKEIADFSLRNIKGDVSLFVRPKKDWEVSYTYRFGILDNLYQRTNRFRLSDYRIDQHSISFKLPSIQAKAYLTHENTGQSYNIRSMAENIERTFKTDDAWFSDFSNQFNANTKAGMSVTDALESARNLADKGRPQPHIAEFDALIKKLGDINNWDVGAALRVQSWLYHVETQADLTQQLFSTLREKYGLSILTGFDYRMFEVLPDGNYFINPTEPNQNLTYNKVAGFVQLTKLLLNDKLKLNASLRADKNQYFDLRWNPRLAIVYSPTDDQNIRISYQNAYRFPSLFEAFSNVNSGGVKRVGGLPIMSQGIFENSYFKTSVDAFQTAITNDVNKNGLTTAQAVVKNKGLLKKNDYGYIQPESVNSFEIGYKGLWFDKRLYVDVDFYYNQYQNFMAQVETNLALTQSANTDSIAFALNDRTKNQRYRLWTNSKTTVFNYGGSIGLRYRVYKDFMLSTNASYAQLDHKTTNDGLEEAFNTPRWVLNVSLNNRKITERLGFNVNWKWQEDFLWQSSLATGNVPAYSTIDGQITYTLPAQNLTLKLGGTNLLNKYYYNFLAGPSVGGFYYLSATFNL</sequence>
<protein>
    <submittedName>
        <fullName evidence="14">TonB-dependent receptor</fullName>
    </submittedName>
</protein>
<comment type="similarity">
    <text evidence="10 11">Belongs to the TonB-dependent receptor family.</text>
</comment>
<dbReference type="InterPro" id="IPR037066">
    <property type="entry name" value="Plug_dom_sf"/>
</dbReference>
<dbReference type="InterPro" id="IPR036942">
    <property type="entry name" value="Beta-barrel_TonB_sf"/>
</dbReference>
<evidence type="ECO:0000256" key="5">
    <source>
        <dbReference type="ARBA" id="ARBA00022729"/>
    </source>
</evidence>
<keyword evidence="6 11" id="KW-0798">TonB box</keyword>
<dbReference type="Proteomes" id="UP001302222">
    <property type="component" value="Unassembled WGS sequence"/>
</dbReference>
<dbReference type="InterPro" id="IPR039426">
    <property type="entry name" value="TonB-dep_rcpt-like"/>
</dbReference>
<keyword evidence="3 10" id="KW-1134">Transmembrane beta strand</keyword>
<dbReference type="Pfam" id="PF00593">
    <property type="entry name" value="TonB_dep_Rec_b-barrel"/>
    <property type="match status" value="1"/>
</dbReference>
<dbReference type="Pfam" id="PF07715">
    <property type="entry name" value="Plug"/>
    <property type="match status" value="1"/>
</dbReference>
<keyword evidence="15" id="KW-1185">Reference proteome</keyword>
<evidence type="ECO:0000313" key="14">
    <source>
        <dbReference type="EMBL" id="MEA5426002.1"/>
    </source>
</evidence>
<evidence type="ECO:0000256" key="2">
    <source>
        <dbReference type="ARBA" id="ARBA00022448"/>
    </source>
</evidence>
<dbReference type="RefSeq" id="WP_323256752.1">
    <property type="nucleotide sequence ID" value="NZ_JAYGIM010000003.1"/>
</dbReference>
<dbReference type="PROSITE" id="PS52016">
    <property type="entry name" value="TONB_DEPENDENT_REC_3"/>
    <property type="match status" value="1"/>
</dbReference>
<keyword evidence="8 14" id="KW-0675">Receptor</keyword>
<dbReference type="Gene3D" id="2.40.170.20">
    <property type="entry name" value="TonB-dependent receptor, beta-barrel domain"/>
    <property type="match status" value="1"/>
</dbReference>
<evidence type="ECO:0000256" key="11">
    <source>
        <dbReference type="RuleBase" id="RU003357"/>
    </source>
</evidence>
<dbReference type="Gene3D" id="2.170.130.10">
    <property type="entry name" value="TonB-dependent receptor, plug domain"/>
    <property type="match status" value="1"/>
</dbReference>
<reference evidence="14 15" key="1">
    <citation type="submission" date="2023-12" db="EMBL/GenBank/DDBJ databases">
        <title>Novel species of the genus Arcicella isolated from rivers.</title>
        <authorList>
            <person name="Lu H."/>
        </authorList>
    </citation>
    <scope>NUCLEOTIDE SEQUENCE [LARGE SCALE GENOMIC DNA]</scope>
    <source>
        <strain evidence="14 15">DC25W</strain>
    </source>
</reference>
<evidence type="ECO:0000256" key="7">
    <source>
        <dbReference type="ARBA" id="ARBA00023136"/>
    </source>
</evidence>
<feature type="domain" description="TonB-dependent receptor plug" evidence="13">
    <location>
        <begin position="68"/>
        <end position="175"/>
    </location>
</feature>
<accession>A0ABU5SFM1</accession>
<comment type="caution">
    <text evidence="14">The sequence shown here is derived from an EMBL/GenBank/DDBJ whole genome shotgun (WGS) entry which is preliminary data.</text>
</comment>
<keyword evidence="9 10" id="KW-0998">Cell outer membrane</keyword>
<evidence type="ECO:0000313" key="15">
    <source>
        <dbReference type="Proteomes" id="UP001302222"/>
    </source>
</evidence>
<evidence type="ECO:0000259" key="13">
    <source>
        <dbReference type="Pfam" id="PF07715"/>
    </source>
</evidence>
<proteinExistence type="inferred from homology"/>
<evidence type="ECO:0000256" key="1">
    <source>
        <dbReference type="ARBA" id="ARBA00004571"/>
    </source>
</evidence>
<dbReference type="InterPro" id="IPR000531">
    <property type="entry name" value="Beta-barrel_TonB"/>
</dbReference>
<evidence type="ECO:0000259" key="12">
    <source>
        <dbReference type="Pfam" id="PF00593"/>
    </source>
</evidence>
<keyword evidence="4 10" id="KW-0812">Transmembrane</keyword>
<evidence type="ECO:0000256" key="8">
    <source>
        <dbReference type="ARBA" id="ARBA00023170"/>
    </source>
</evidence>